<keyword evidence="2" id="KW-1185">Reference proteome</keyword>
<organism evidence="1 2">
    <name type="scientific">Phlebia brevispora</name>
    <dbReference type="NCBI Taxonomy" id="194682"/>
    <lineage>
        <taxon>Eukaryota</taxon>
        <taxon>Fungi</taxon>
        <taxon>Dikarya</taxon>
        <taxon>Basidiomycota</taxon>
        <taxon>Agaricomycotina</taxon>
        <taxon>Agaricomycetes</taxon>
        <taxon>Polyporales</taxon>
        <taxon>Meruliaceae</taxon>
        <taxon>Phlebia</taxon>
    </lineage>
</organism>
<proteinExistence type="predicted"/>
<evidence type="ECO:0000313" key="2">
    <source>
        <dbReference type="Proteomes" id="UP001148662"/>
    </source>
</evidence>
<protein>
    <submittedName>
        <fullName evidence="1">Uncharacterized protein</fullName>
    </submittedName>
</protein>
<gene>
    <name evidence="1" type="ORF">NM688_g4506</name>
</gene>
<comment type="caution">
    <text evidence="1">The sequence shown here is derived from an EMBL/GenBank/DDBJ whole genome shotgun (WGS) entry which is preliminary data.</text>
</comment>
<name>A0ACC1T2P3_9APHY</name>
<dbReference type="Proteomes" id="UP001148662">
    <property type="component" value="Unassembled WGS sequence"/>
</dbReference>
<evidence type="ECO:0000313" key="1">
    <source>
        <dbReference type="EMBL" id="KAJ3551791.1"/>
    </source>
</evidence>
<dbReference type="EMBL" id="JANHOG010000752">
    <property type="protein sequence ID" value="KAJ3551791.1"/>
    <property type="molecule type" value="Genomic_DNA"/>
</dbReference>
<accession>A0ACC1T2P3</accession>
<sequence>MFGKDPETLPPLARAMHAGHCLRCIQGLPAASVEADASSLGSLDILGLIESKTKEAERGAWRRWLWTQQSRGPFGTGFKGSSYMTPDLKGDDPTQDEYTEYDTPNLIMSYTTMLSLAILRDDFSELDRPGLIQFLKSCQCEDGSFSPLPNGGEADLRSVYCAFAISNMLGDWSGIDIPRTLNYIEACISHEGGFAQTPFAEAIGGTTYCALASLALLPLTLPLGNRTFTSPVQREQTIRWLLQNQTVEGGFCGRTNKLADACYCFWCAASLQLLGAEDMVDTLAMANFLASCQFKFGGVCKEPGGRPDPYHTYMTLAALSICPVKDADNSWKLPTLDVALNTTVETAKWIQEHVPEKQRIQ</sequence>
<reference evidence="1" key="1">
    <citation type="submission" date="2022-07" db="EMBL/GenBank/DDBJ databases">
        <title>Genome Sequence of Phlebia brevispora.</title>
        <authorList>
            <person name="Buettner E."/>
        </authorList>
    </citation>
    <scope>NUCLEOTIDE SEQUENCE</scope>
    <source>
        <strain evidence="1">MPL23</strain>
    </source>
</reference>